<protein>
    <submittedName>
        <fullName evidence="2">Low temperature requirement protein A</fullName>
    </submittedName>
</protein>
<dbReference type="Proteomes" id="UP001149140">
    <property type="component" value="Unassembled WGS sequence"/>
</dbReference>
<dbReference type="PANTHER" id="PTHR36840:SF1">
    <property type="entry name" value="BLL5714 PROTEIN"/>
    <property type="match status" value="1"/>
</dbReference>
<keyword evidence="1" id="KW-1133">Transmembrane helix</keyword>
<feature type="transmembrane region" description="Helical" evidence="1">
    <location>
        <begin position="98"/>
        <end position="117"/>
    </location>
</feature>
<dbReference type="EMBL" id="JAPDOD010000002">
    <property type="protein sequence ID" value="MDA0159397.1"/>
    <property type="molecule type" value="Genomic_DNA"/>
</dbReference>
<dbReference type="PANTHER" id="PTHR36840">
    <property type="entry name" value="BLL5714 PROTEIN"/>
    <property type="match status" value="1"/>
</dbReference>
<feature type="transmembrane region" description="Helical" evidence="1">
    <location>
        <begin position="12"/>
        <end position="32"/>
    </location>
</feature>
<feature type="transmembrane region" description="Helical" evidence="1">
    <location>
        <begin position="306"/>
        <end position="326"/>
    </location>
</feature>
<feature type="transmembrane region" description="Helical" evidence="1">
    <location>
        <begin position="273"/>
        <end position="294"/>
    </location>
</feature>
<reference evidence="2" key="1">
    <citation type="submission" date="2022-10" db="EMBL/GenBank/DDBJ databases">
        <title>The WGS of Solirubrobacter ginsenosidimutans DSM 21036.</title>
        <authorList>
            <person name="Jiang Z."/>
        </authorList>
    </citation>
    <scope>NUCLEOTIDE SEQUENCE</scope>
    <source>
        <strain evidence="2">DSM 21036</strain>
    </source>
</reference>
<dbReference type="AlphaFoldDB" id="A0A9X3MPE8"/>
<accession>A0A9X3MPE8</accession>
<organism evidence="2 3">
    <name type="scientific">Solirubrobacter ginsenosidimutans</name>
    <dbReference type="NCBI Taxonomy" id="490573"/>
    <lineage>
        <taxon>Bacteria</taxon>
        <taxon>Bacillati</taxon>
        <taxon>Actinomycetota</taxon>
        <taxon>Thermoleophilia</taxon>
        <taxon>Solirubrobacterales</taxon>
        <taxon>Solirubrobacteraceae</taxon>
        <taxon>Solirubrobacter</taxon>
    </lineage>
</organism>
<sequence>MNDGEGKRVSWVELYLDLIFVLAVGELAHLIVDEPEMRSVWIALGLFFTLWWTWIGFSVLYNRFGVDKAPQRLLFLAGSVPTGVAAVAIAPASTGDVTVFALSLAATRVVLAIANGWGGAWREVLRGRITIAYGISIALFVVSIWVPEPLRYVLWALAIAQESGALLHEDRKATRRMRETRSFKELVPANPQEAIDSHHFAERFGLFLIILLGEVVVEAGQAAANAHVDSFDGWGALVAAMILAAALWWLYFDAAAEVNLKVLELSGGSPTMARAIFAVGHMLPSFSLLLVASGVGLLLEEDPPRIAYWLPCIAIGMYLLSTRVFMVTTNRAGRAARLVLLVAIFQLGRLHETLSPHPYLWLLAALAVTCAALAWRTGDRQEDEDVAAYIGRE</sequence>
<feature type="transmembrane region" description="Helical" evidence="1">
    <location>
        <begin position="234"/>
        <end position="252"/>
    </location>
</feature>
<name>A0A9X3MPE8_9ACTN</name>
<evidence type="ECO:0000313" key="3">
    <source>
        <dbReference type="Proteomes" id="UP001149140"/>
    </source>
</evidence>
<feature type="transmembrane region" description="Helical" evidence="1">
    <location>
        <begin position="129"/>
        <end position="146"/>
    </location>
</feature>
<keyword evidence="1" id="KW-0812">Transmembrane</keyword>
<dbReference type="RefSeq" id="WP_270038087.1">
    <property type="nucleotide sequence ID" value="NZ_JAPDOD010000002.1"/>
</dbReference>
<evidence type="ECO:0000313" key="2">
    <source>
        <dbReference type="EMBL" id="MDA0159397.1"/>
    </source>
</evidence>
<keyword evidence="1" id="KW-0472">Membrane</keyword>
<dbReference type="InterPro" id="IPR010640">
    <property type="entry name" value="Low_temperature_requirement_A"/>
</dbReference>
<proteinExistence type="predicted"/>
<feature type="transmembrane region" description="Helical" evidence="1">
    <location>
        <begin position="38"/>
        <end position="61"/>
    </location>
</feature>
<dbReference type="Pfam" id="PF06772">
    <property type="entry name" value="LtrA"/>
    <property type="match status" value="1"/>
</dbReference>
<evidence type="ECO:0000256" key="1">
    <source>
        <dbReference type="SAM" id="Phobius"/>
    </source>
</evidence>
<feature type="transmembrane region" description="Helical" evidence="1">
    <location>
        <begin position="73"/>
        <end position="92"/>
    </location>
</feature>
<keyword evidence="3" id="KW-1185">Reference proteome</keyword>
<comment type="caution">
    <text evidence="2">The sequence shown here is derived from an EMBL/GenBank/DDBJ whole genome shotgun (WGS) entry which is preliminary data.</text>
</comment>
<gene>
    <name evidence="2" type="ORF">OM076_03890</name>
</gene>